<keyword evidence="2" id="KW-1185">Reference proteome</keyword>
<dbReference type="InterPro" id="IPR037010">
    <property type="entry name" value="VitB12-dep_Met_synth_activ_sf"/>
</dbReference>
<proteinExistence type="predicted"/>
<dbReference type="Gene3D" id="3.40.109.40">
    <property type="match status" value="1"/>
</dbReference>
<dbReference type="RefSeq" id="WP_073001266.1">
    <property type="nucleotide sequence ID" value="NZ_FQUM01000004.1"/>
</dbReference>
<dbReference type="Proteomes" id="UP000184164">
    <property type="component" value="Unassembled WGS sequence"/>
</dbReference>
<dbReference type="EMBL" id="FQUM01000004">
    <property type="protein sequence ID" value="SHF26745.1"/>
    <property type="molecule type" value="Genomic_DNA"/>
</dbReference>
<dbReference type="OrthoDB" id="1420678at2"/>
<dbReference type="SUPFAM" id="SSF56507">
    <property type="entry name" value="Methionine synthase activation domain-like"/>
    <property type="match status" value="1"/>
</dbReference>
<evidence type="ECO:0000313" key="1">
    <source>
        <dbReference type="EMBL" id="SHF26745.1"/>
    </source>
</evidence>
<protein>
    <submittedName>
        <fullName evidence="1">Vitamin B12 dependent methionine synthase, activation domain</fullName>
    </submittedName>
</protein>
<dbReference type="GO" id="GO:0008705">
    <property type="term" value="F:methionine synthase activity"/>
    <property type="evidence" value="ECO:0007669"/>
    <property type="project" value="InterPro"/>
</dbReference>
<reference evidence="1 2" key="1">
    <citation type="submission" date="2016-11" db="EMBL/GenBank/DDBJ databases">
        <authorList>
            <person name="Jaros S."/>
            <person name="Januszkiewicz K."/>
            <person name="Wedrychowicz H."/>
        </authorList>
    </citation>
    <scope>NUCLEOTIDE SEQUENCE [LARGE SCALE GENOMIC DNA]</scope>
    <source>
        <strain evidence="1 2">DSM 26910</strain>
    </source>
</reference>
<name>A0A1M5A996_9BACT</name>
<gene>
    <name evidence="1" type="ORF">SAMN05444274_104236</name>
</gene>
<dbReference type="STRING" id="1484053.SAMN05444274_104236"/>
<evidence type="ECO:0000313" key="2">
    <source>
        <dbReference type="Proteomes" id="UP000184164"/>
    </source>
</evidence>
<organism evidence="1 2">
    <name type="scientific">Mariniphaga anaerophila</name>
    <dbReference type="NCBI Taxonomy" id="1484053"/>
    <lineage>
        <taxon>Bacteria</taxon>
        <taxon>Pseudomonadati</taxon>
        <taxon>Bacteroidota</taxon>
        <taxon>Bacteroidia</taxon>
        <taxon>Marinilabiliales</taxon>
        <taxon>Prolixibacteraceae</taxon>
        <taxon>Mariniphaga</taxon>
    </lineage>
</organism>
<accession>A0A1M5A996</accession>
<sequence length="237" mass="25927">MNNTFQFLFEDLSVLSSEVEEFMGFEAGQSPEPFDKLIEDGLTLAPKHCKILGAYKIFDTISVHPHHKTIQIATQVFSPGKVISARLKKATKVAVFVCTAGAGISELSKQKAAEGDDMMAYILDVIGSVTVDKTAEKIQKKIQAEIEPSGLNITDPFSPGYCNWSVAEQHKLFALLPNNICGISVSDTSLMFPIKSISGISGIGELCKRTGYQCEWCSDKNCIVGKIRRRNSSKKSV</sequence>
<dbReference type="AlphaFoldDB" id="A0A1M5A996"/>